<reference evidence="5 6" key="1">
    <citation type="journal article" date="2012" name="Genet. Mol. Biol.">
        <title>Analysis of 16S rRNA and mxaF genes revealing insights into Methylobacterium niche-specific plant association.</title>
        <authorList>
            <person name="Dourado M.N."/>
            <person name="Andreote F.D."/>
            <person name="Dini-Andreote F."/>
            <person name="Conti R."/>
            <person name="Araujo J.M."/>
            <person name="Araujo W.L."/>
        </authorList>
    </citation>
    <scope>NUCLEOTIDE SEQUENCE [LARGE SCALE GENOMIC DNA]</scope>
    <source>
        <strain evidence="5 6">TC3-10</strain>
    </source>
</reference>
<comment type="caution">
    <text evidence="5">The sequence shown here is derived from an EMBL/GenBank/DDBJ whole genome shotgun (WGS) entry which is preliminary data.</text>
</comment>
<dbReference type="PROSITE" id="PS00135">
    <property type="entry name" value="TRYPSIN_SER"/>
    <property type="match status" value="1"/>
</dbReference>
<dbReference type="InterPro" id="IPR009003">
    <property type="entry name" value="Peptidase_S1_PA"/>
</dbReference>
<feature type="chain" id="PRO_5047299369" evidence="3">
    <location>
        <begin position="20"/>
        <end position="296"/>
    </location>
</feature>
<dbReference type="PROSITE" id="PS50240">
    <property type="entry name" value="TRYPSIN_DOM"/>
    <property type="match status" value="1"/>
</dbReference>
<dbReference type="InterPro" id="IPR033116">
    <property type="entry name" value="TRYPSIN_SER"/>
</dbReference>
<keyword evidence="2" id="KW-0720">Serine protease</keyword>
<dbReference type="PANTHER" id="PTHR24252">
    <property type="entry name" value="ACROSIN-RELATED"/>
    <property type="match status" value="1"/>
</dbReference>
<evidence type="ECO:0000313" key="5">
    <source>
        <dbReference type="EMBL" id="MEE7493420.1"/>
    </source>
</evidence>
<dbReference type="SMART" id="SM00020">
    <property type="entry name" value="Tryp_SPc"/>
    <property type="match status" value="1"/>
</dbReference>
<evidence type="ECO:0000256" key="2">
    <source>
        <dbReference type="RuleBase" id="RU363034"/>
    </source>
</evidence>
<sequence>MRRRAAFLAVTVAVGAANATDGPVSESSFQRRNPDFDDAALRHLRGQQPKIVNGQPASPGEFPWQVSLSIAWIADPSQAHFCGGSIYDQRWVVTAAHCLKNLTTAELDVVPGATVLTPTTVRLPVSRLVVHQGYDDASKDNDVALIELAAPLELGQAARPIALLAPADEARILTKDRILSVSGWGATTEGGATVAQLQKVDVPFVPRAVCNDFLSYDGRVTENMICAGRAAGGQDSCQGDSGGPLVQRGVDGAAVLAGIVSWGEGCARPGRYGVYTRVSQYADWIRACVAQNGACP</sequence>
<feature type="domain" description="Peptidase S1" evidence="4">
    <location>
        <begin position="51"/>
        <end position="290"/>
    </location>
</feature>
<feature type="signal peptide" evidence="3">
    <location>
        <begin position="1"/>
        <end position="19"/>
    </location>
</feature>
<dbReference type="EMBL" id="MLCA01000014">
    <property type="protein sequence ID" value="MEE7493420.1"/>
    <property type="molecule type" value="Genomic_DNA"/>
</dbReference>
<dbReference type="PRINTS" id="PR00722">
    <property type="entry name" value="CHYMOTRYPSIN"/>
</dbReference>
<evidence type="ECO:0000256" key="1">
    <source>
        <dbReference type="ARBA" id="ARBA00023157"/>
    </source>
</evidence>
<dbReference type="InterPro" id="IPR001254">
    <property type="entry name" value="Trypsin_dom"/>
</dbReference>
<dbReference type="Gene3D" id="2.40.10.10">
    <property type="entry name" value="Trypsin-like serine proteases"/>
    <property type="match status" value="1"/>
</dbReference>
<name>A0ABU7TU42_9HYPH</name>
<keyword evidence="6" id="KW-1185">Reference proteome</keyword>
<protein>
    <submittedName>
        <fullName evidence="5">Trypsin</fullName>
    </submittedName>
</protein>
<keyword evidence="1" id="KW-1015">Disulfide bond</keyword>
<dbReference type="InterPro" id="IPR001314">
    <property type="entry name" value="Peptidase_S1A"/>
</dbReference>
<dbReference type="InterPro" id="IPR018114">
    <property type="entry name" value="TRYPSIN_HIS"/>
</dbReference>
<proteinExistence type="predicted"/>
<evidence type="ECO:0000313" key="6">
    <source>
        <dbReference type="Proteomes" id="UP001355206"/>
    </source>
</evidence>
<evidence type="ECO:0000256" key="3">
    <source>
        <dbReference type="SAM" id="SignalP"/>
    </source>
</evidence>
<dbReference type="PANTHER" id="PTHR24252:SF7">
    <property type="entry name" value="HYALIN"/>
    <property type="match status" value="1"/>
</dbReference>
<gene>
    <name evidence="5" type="ORF">MOTC310_24385</name>
</gene>
<dbReference type="InterPro" id="IPR043504">
    <property type="entry name" value="Peptidase_S1_PA_chymotrypsin"/>
</dbReference>
<dbReference type="CDD" id="cd00190">
    <property type="entry name" value="Tryp_SPc"/>
    <property type="match status" value="1"/>
</dbReference>
<keyword evidence="2" id="KW-0645">Protease</keyword>
<dbReference type="Proteomes" id="UP001355206">
    <property type="component" value="Unassembled WGS sequence"/>
</dbReference>
<dbReference type="RefSeq" id="WP_331303654.1">
    <property type="nucleotide sequence ID" value="NZ_MLCA01000014.1"/>
</dbReference>
<accession>A0ABU7TU42</accession>
<dbReference type="PROSITE" id="PS00134">
    <property type="entry name" value="TRYPSIN_HIS"/>
    <property type="match status" value="1"/>
</dbReference>
<dbReference type="Pfam" id="PF00089">
    <property type="entry name" value="Trypsin"/>
    <property type="match status" value="1"/>
</dbReference>
<dbReference type="SUPFAM" id="SSF50494">
    <property type="entry name" value="Trypsin-like serine proteases"/>
    <property type="match status" value="1"/>
</dbReference>
<evidence type="ECO:0000259" key="4">
    <source>
        <dbReference type="PROSITE" id="PS50240"/>
    </source>
</evidence>
<keyword evidence="2" id="KW-0378">Hydrolase</keyword>
<keyword evidence="3" id="KW-0732">Signal</keyword>
<organism evidence="5 6">
    <name type="scientific">Methylobacterium oryzae</name>
    <dbReference type="NCBI Taxonomy" id="334852"/>
    <lineage>
        <taxon>Bacteria</taxon>
        <taxon>Pseudomonadati</taxon>
        <taxon>Pseudomonadota</taxon>
        <taxon>Alphaproteobacteria</taxon>
        <taxon>Hyphomicrobiales</taxon>
        <taxon>Methylobacteriaceae</taxon>
        <taxon>Methylobacterium</taxon>
    </lineage>
</organism>